<dbReference type="OMA" id="NAQRIGN"/>
<sequence length="387" mass="38472">MAPGRPVSTISVTVPRHNAPRIGKKLAAEIQSQARTQADTYQVHPDSSNTLNQAIENASEWNSMLIIARADRGPQWDIGTQQFHVDQYSDLYYDNTALREVTKKPEDESPQESTPNSQPHPPSHHPHTPHREPSHRDFPMPNMHHSAARDASPHPMRHQPAQVNYPYPASPSVRGPAPNSFVASPGGAPFNAGPQNFFNGAGPGAPGRGLPHDAGPIRMGGMGMEFGHPNQMSGIGGGMPGNMGGAMGGGMPGGMGGGMGGGMAGMGGMGGGMGGGGMGAGLGGGMGGIGGGMGGIGPAGMGGGGMGGGGIGGGMGGMGNIGIGGMGGGNMGGNMGGMGAGMGGGMGGGMAGMGTGGLPSRIPGGMMGINPDIRRMTRGMGDEGFIH</sequence>
<protein>
    <submittedName>
        <fullName evidence="2">Uncharacterized protein</fullName>
    </submittedName>
</protein>
<keyword evidence="3" id="KW-1185">Reference proteome</keyword>
<reference evidence="3" key="1">
    <citation type="journal article" date="2017" name="Nat. Ecol. Evol.">
        <title>Genome expansion and lineage-specific genetic innovations in the forest pathogenic fungi Armillaria.</title>
        <authorList>
            <person name="Sipos G."/>
            <person name="Prasanna A.N."/>
            <person name="Walter M.C."/>
            <person name="O'Connor E."/>
            <person name="Balint B."/>
            <person name="Krizsan K."/>
            <person name="Kiss B."/>
            <person name="Hess J."/>
            <person name="Varga T."/>
            <person name="Slot J."/>
            <person name="Riley R."/>
            <person name="Boka B."/>
            <person name="Rigling D."/>
            <person name="Barry K."/>
            <person name="Lee J."/>
            <person name="Mihaltcheva S."/>
            <person name="LaButti K."/>
            <person name="Lipzen A."/>
            <person name="Waldron R."/>
            <person name="Moloney N.M."/>
            <person name="Sperisen C."/>
            <person name="Kredics L."/>
            <person name="Vagvoelgyi C."/>
            <person name="Patrignani A."/>
            <person name="Fitzpatrick D."/>
            <person name="Nagy I."/>
            <person name="Doyle S."/>
            <person name="Anderson J.B."/>
            <person name="Grigoriev I.V."/>
            <person name="Gueldener U."/>
            <person name="Muensterkoetter M."/>
            <person name="Nagy L.G."/>
        </authorList>
    </citation>
    <scope>NUCLEOTIDE SEQUENCE [LARGE SCALE GENOMIC DNA]</scope>
    <source>
        <strain evidence="3">C18/9</strain>
    </source>
</reference>
<feature type="region of interest" description="Disordered" evidence="1">
    <location>
        <begin position="102"/>
        <end position="188"/>
    </location>
</feature>
<dbReference type="EMBL" id="FUEG01000011">
    <property type="protein sequence ID" value="SJL09791.1"/>
    <property type="molecule type" value="Genomic_DNA"/>
</dbReference>
<dbReference type="OrthoDB" id="5550090at2759"/>
<evidence type="ECO:0000256" key="1">
    <source>
        <dbReference type="SAM" id="MobiDB-lite"/>
    </source>
</evidence>
<evidence type="ECO:0000313" key="2">
    <source>
        <dbReference type="EMBL" id="SJL09791.1"/>
    </source>
</evidence>
<feature type="compositionally biased region" description="Basic and acidic residues" evidence="1">
    <location>
        <begin position="129"/>
        <end position="138"/>
    </location>
</feature>
<organism evidence="2 3">
    <name type="scientific">Armillaria ostoyae</name>
    <name type="common">Armillaria root rot fungus</name>
    <dbReference type="NCBI Taxonomy" id="47428"/>
    <lineage>
        <taxon>Eukaryota</taxon>
        <taxon>Fungi</taxon>
        <taxon>Dikarya</taxon>
        <taxon>Basidiomycota</taxon>
        <taxon>Agaricomycotina</taxon>
        <taxon>Agaricomycetes</taxon>
        <taxon>Agaricomycetidae</taxon>
        <taxon>Agaricales</taxon>
        <taxon>Marasmiineae</taxon>
        <taxon>Physalacriaceae</taxon>
        <taxon>Armillaria</taxon>
    </lineage>
</organism>
<proteinExistence type="predicted"/>
<name>A0A284RM52_ARMOS</name>
<dbReference type="STRING" id="47428.A0A284RM52"/>
<evidence type="ECO:0000313" key="3">
    <source>
        <dbReference type="Proteomes" id="UP000219338"/>
    </source>
</evidence>
<dbReference type="Proteomes" id="UP000219338">
    <property type="component" value="Unassembled WGS sequence"/>
</dbReference>
<gene>
    <name evidence="2" type="ORF">ARMOST_13172</name>
</gene>
<dbReference type="AlphaFoldDB" id="A0A284RM52"/>
<accession>A0A284RM52</accession>